<dbReference type="GO" id="GO:0016567">
    <property type="term" value="P:protein ubiquitination"/>
    <property type="evidence" value="ECO:0007669"/>
    <property type="project" value="InterPro"/>
</dbReference>
<dbReference type="InterPro" id="IPR031127">
    <property type="entry name" value="E3_UB_ligase_RBR"/>
</dbReference>
<evidence type="ECO:0000256" key="2">
    <source>
        <dbReference type="ARBA" id="ARBA00012251"/>
    </source>
</evidence>
<dbReference type="PANTHER" id="PTHR11685">
    <property type="entry name" value="RBR FAMILY RING FINGER AND IBR DOMAIN-CONTAINING"/>
    <property type="match status" value="1"/>
</dbReference>
<evidence type="ECO:0000256" key="7">
    <source>
        <dbReference type="ARBA" id="ARBA00022786"/>
    </source>
</evidence>
<dbReference type="OrthoDB" id="9977870at2759"/>
<keyword evidence="13" id="KW-1185">Reference proteome</keyword>
<sequence>MVTLEEEAYSIPELNDSDYVVQVLRLSADKPETQSDDDLVSRANAVGISATLPPVANRRQAANTTVSYATFAAYGDRSFSTVSTASYSTILTPQSSVFGLPSPIIGSEIDDDRGDAKSLTFSKYENYVSAMEAGGDHPKFLTAPLVIDGSSPSVFSSGSSTKKSFSSVKTGFRTRMKWRKKSTQPMDSAAPTPRPKTGNRECPSSDSLGPMPATLRLGGSCFTCRDDVTRAGRLHSLQCGHVHCSACLKSVVMQAIAHEAKMPPRCCSQAIPSPTVKAVLSPEDQVSFLLAVIKCSTPWVDRMYCPDSKCKEFVPHQDVLDPKHPFDLACLKCHGRMCGMCKEIAHPVGQDCPMDWELNAMKKVADPHATWKRCHGCRSLVEEPTGESPKITCPCKSSFCTLCGAIWDPTTGCPNICNFEEETERRRQEEEEEREREGEAEKAQQGEEEPEKAFKTRTRADSELRILGEQQWEEMQRFLDYKTRTDNQMQKRHARLKGTIMEKYEAQEDRLKEEHEKASSKLEDRQIAAELELRTSLEQSERSVKLRLKHMEAYCDSLGRSPDVDASNRVVTERDLRELGQQYNLRDDMDRMHQSKINVMRDRQAKQMEELIEKQEMELDALSDRRQDELDKLGEKLAQEQSVVDDVFRLRQSRLQPRWVLAIEILCKELEEEYGDKLERIAPPRWPRRVEPEQQPLLETESGADEFKLVVA</sequence>
<evidence type="ECO:0000256" key="8">
    <source>
        <dbReference type="ARBA" id="ARBA00022833"/>
    </source>
</evidence>
<keyword evidence="3" id="KW-0808">Transferase</keyword>
<feature type="coiled-coil region" evidence="9">
    <location>
        <begin position="501"/>
        <end position="532"/>
    </location>
</feature>
<evidence type="ECO:0000256" key="6">
    <source>
        <dbReference type="ARBA" id="ARBA00022771"/>
    </source>
</evidence>
<accession>A0A0M9VSF3</accession>
<evidence type="ECO:0000256" key="10">
    <source>
        <dbReference type="SAM" id="MobiDB-lite"/>
    </source>
</evidence>
<dbReference type="CDD" id="cd20335">
    <property type="entry name" value="BRcat_RBR"/>
    <property type="match status" value="1"/>
</dbReference>
<dbReference type="SUPFAM" id="SSF57850">
    <property type="entry name" value="RING/U-box"/>
    <property type="match status" value="2"/>
</dbReference>
<dbReference type="Proteomes" id="UP000053831">
    <property type="component" value="Unassembled WGS sequence"/>
</dbReference>
<evidence type="ECO:0000256" key="3">
    <source>
        <dbReference type="ARBA" id="ARBA00022679"/>
    </source>
</evidence>
<keyword evidence="5" id="KW-0677">Repeat</keyword>
<dbReference type="AlphaFoldDB" id="A0A0M9VSF3"/>
<dbReference type="Pfam" id="PF01485">
    <property type="entry name" value="IBR"/>
    <property type="match status" value="1"/>
</dbReference>
<dbReference type="InterPro" id="IPR044066">
    <property type="entry name" value="TRIAD_supradom"/>
</dbReference>
<comment type="caution">
    <text evidence="12">The sequence shown here is derived from an EMBL/GenBank/DDBJ whole genome shotgun (WGS) entry which is preliminary data.</text>
</comment>
<dbReference type="GO" id="GO:0008270">
    <property type="term" value="F:zinc ion binding"/>
    <property type="evidence" value="ECO:0007669"/>
    <property type="project" value="UniProtKB-KW"/>
</dbReference>
<keyword evidence="6" id="KW-0863">Zinc-finger</keyword>
<dbReference type="EMBL" id="LGSR01000022">
    <property type="protein sequence ID" value="KOS17643.1"/>
    <property type="molecule type" value="Genomic_DNA"/>
</dbReference>
<protein>
    <recommendedName>
        <fullName evidence="2">RBR-type E3 ubiquitin transferase</fullName>
        <ecNumber evidence="2">2.3.2.31</ecNumber>
    </recommendedName>
</protein>
<evidence type="ECO:0000259" key="11">
    <source>
        <dbReference type="PROSITE" id="PS51873"/>
    </source>
</evidence>
<evidence type="ECO:0000256" key="9">
    <source>
        <dbReference type="SAM" id="Coils"/>
    </source>
</evidence>
<dbReference type="PROSITE" id="PS51873">
    <property type="entry name" value="TRIAD"/>
    <property type="match status" value="1"/>
</dbReference>
<organism evidence="12 13">
    <name type="scientific">Escovopsis weberi</name>
    <dbReference type="NCBI Taxonomy" id="150374"/>
    <lineage>
        <taxon>Eukaryota</taxon>
        <taxon>Fungi</taxon>
        <taxon>Dikarya</taxon>
        <taxon>Ascomycota</taxon>
        <taxon>Pezizomycotina</taxon>
        <taxon>Sordariomycetes</taxon>
        <taxon>Hypocreomycetidae</taxon>
        <taxon>Hypocreales</taxon>
        <taxon>Hypocreaceae</taxon>
        <taxon>Escovopsis</taxon>
    </lineage>
</organism>
<evidence type="ECO:0000256" key="1">
    <source>
        <dbReference type="ARBA" id="ARBA00001798"/>
    </source>
</evidence>
<keyword evidence="8" id="KW-0862">Zinc</keyword>
<proteinExistence type="predicted"/>
<reference evidence="12 13" key="1">
    <citation type="submission" date="2015-07" db="EMBL/GenBank/DDBJ databases">
        <title>The genome of the fungus Escovopsis weberi, a specialized disease agent of ant agriculture.</title>
        <authorList>
            <person name="de Man T.J."/>
            <person name="Stajich J.E."/>
            <person name="Kubicek C.P."/>
            <person name="Chenthamara K."/>
            <person name="Atanasova L."/>
            <person name="Druzhinina I.S."/>
            <person name="Birnbaum S."/>
            <person name="Barribeau S.M."/>
            <person name="Teiling C."/>
            <person name="Suen G."/>
            <person name="Currie C."/>
            <person name="Gerardo N.M."/>
        </authorList>
    </citation>
    <scope>NUCLEOTIDE SEQUENCE [LARGE SCALE GENOMIC DNA]</scope>
</reference>
<dbReference type="EC" id="2.3.2.31" evidence="2"/>
<evidence type="ECO:0000313" key="13">
    <source>
        <dbReference type="Proteomes" id="UP000053831"/>
    </source>
</evidence>
<dbReference type="InterPro" id="IPR002867">
    <property type="entry name" value="IBR_dom"/>
</dbReference>
<evidence type="ECO:0000313" key="12">
    <source>
        <dbReference type="EMBL" id="KOS17643.1"/>
    </source>
</evidence>
<evidence type="ECO:0000256" key="5">
    <source>
        <dbReference type="ARBA" id="ARBA00022737"/>
    </source>
</evidence>
<feature type="coiled-coil region" evidence="9">
    <location>
        <begin position="605"/>
        <end position="632"/>
    </location>
</feature>
<name>A0A0M9VSF3_ESCWE</name>
<evidence type="ECO:0000256" key="4">
    <source>
        <dbReference type="ARBA" id="ARBA00022723"/>
    </source>
</evidence>
<feature type="domain" description="RING-type" evidence="11">
    <location>
        <begin position="217"/>
        <end position="421"/>
    </location>
</feature>
<feature type="region of interest" description="Disordered" evidence="10">
    <location>
        <begin position="428"/>
        <end position="459"/>
    </location>
</feature>
<keyword evidence="7" id="KW-0833">Ubl conjugation pathway</keyword>
<gene>
    <name evidence="12" type="ORF">ESCO_003268</name>
</gene>
<feature type="region of interest" description="Disordered" evidence="10">
    <location>
        <begin position="176"/>
        <end position="209"/>
    </location>
</feature>
<dbReference type="Gene3D" id="1.20.120.1750">
    <property type="match status" value="1"/>
</dbReference>
<keyword evidence="4" id="KW-0479">Metal-binding</keyword>
<comment type="catalytic activity">
    <reaction evidence="1">
        <text>[E2 ubiquitin-conjugating enzyme]-S-ubiquitinyl-L-cysteine + [acceptor protein]-L-lysine = [E2 ubiquitin-conjugating enzyme]-L-cysteine + [acceptor protein]-N(6)-ubiquitinyl-L-lysine.</text>
        <dbReference type="EC" id="2.3.2.31"/>
    </reaction>
</comment>
<keyword evidence="9" id="KW-0175">Coiled coil</keyword>
<dbReference type="STRING" id="150374.A0A0M9VSF3"/>
<dbReference type="GO" id="GO:0061630">
    <property type="term" value="F:ubiquitin protein ligase activity"/>
    <property type="evidence" value="ECO:0007669"/>
    <property type="project" value="UniProtKB-EC"/>
</dbReference>